<feature type="region of interest" description="Disordered" evidence="2">
    <location>
        <begin position="232"/>
        <end position="266"/>
    </location>
</feature>
<name>A0AAW1BUZ7_CROAD</name>
<dbReference type="InterPro" id="IPR003309">
    <property type="entry name" value="SCAN_dom"/>
</dbReference>
<evidence type="ECO:0000256" key="1">
    <source>
        <dbReference type="ARBA" id="ARBA00023242"/>
    </source>
</evidence>
<dbReference type="Gene3D" id="1.10.4020.10">
    <property type="entry name" value="DNA breaking-rejoining enzymes"/>
    <property type="match status" value="1"/>
</dbReference>
<organism evidence="4 5">
    <name type="scientific">Crotalus adamanteus</name>
    <name type="common">Eastern diamondback rattlesnake</name>
    <dbReference type="NCBI Taxonomy" id="8729"/>
    <lineage>
        <taxon>Eukaryota</taxon>
        <taxon>Metazoa</taxon>
        <taxon>Chordata</taxon>
        <taxon>Craniata</taxon>
        <taxon>Vertebrata</taxon>
        <taxon>Euteleostomi</taxon>
        <taxon>Lepidosauria</taxon>
        <taxon>Squamata</taxon>
        <taxon>Bifurcata</taxon>
        <taxon>Unidentata</taxon>
        <taxon>Episquamata</taxon>
        <taxon>Toxicofera</taxon>
        <taxon>Serpentes</taxon>
        <taxon>Colubroidea</taxon>
        <taxon>Viperidae</taxon>
        <taxon>Crotalinae</taxon>
        <taxon>Crotalus</taxon>
    </lineage>
</organism>
<dbReference type="AlphaFoldDB" id="A0AAW1BUZ7"/>
<dbReference type="PROSITE" id="PS50804">
    <property type="entry name" value="SCAN_BOX"/>
    <property type="match status" value="1"/>
</dbReference>
<gene>
    <name evidence="4" type="ORF">NXF25_004425</name>
</gene>
<reference evidence="4 5" key="1">
    <citation type="journal article" date="2024" name="Proc. Natl. Acad. Sci. U.S.A.">
        <title>The genetic regulatory architecture and epigenomic basis for age-related changes in rattlesnake venom.</title>
        <authorList>
            <person name="Hogan M.P."/>
            <person name="Holding M.L."/>
            <person name="Nystrom G.S."/>
            <person name="Colston T.J."/>
            <person name="Bartlett D.A."/>
            <person name="Mason A.J."/>
            <person name="Ellsworth S.A."/>
            <person name="Rautsaw R.M."/>
            <person name="Lawrence K.C."/>
            <person name="Strickland J.L."/>
            <person name="He B."/>
            <person name="Fraser P."/>
            <person name="Margres M.J."/>
            <person name="Gilbert D.M."/>
            <person name="Gibbs H.L."/>
            <person name="Parkinson C.L."/>
            <person name="Rokyta D.R."/>
        </authorList>
    </citation>
    <scope>NUCLEOTIDE SEQUENCE [LARGE SCALE GENOMIC DNA]</scope>
    <source>
        <strain evidence="4">DRR0105</strain>
    </source>
</reference>
<dbReference type="InterPro" id="IPR038269">
    <property type="entry name" value="SCAN_sf"/>
</dbReference>
<keyword evidence="1" id="KW-0539">Nucleus</keyword>
<evidence type="ECO:0000313" key="4">
    <source>
        <dbReference type="EMBL" id="KAK9405651.1"/>
    </source>
</evidence>
<accession>A0AAW1BUZ7</accession>
<evidence type="ECO:0000256" key="2">
    <source>
        <dbReference type="SAM" id="MobiDB-lite"/>
    </source>
</evidence>
<dbReference type="SUPFAM" id="SSF47353">
    <property type="entry name" value="Retrovirus capsid dimerization domain-like"/>
    <property type="match status" value="1"/>
</dbReference>
<protein>
    <submittedName>
        <fullName evidence="4">Zinc finger and SCAN domain-containing protein 2-like</fullName>
    </submittedName>
</protein>
<keyword evidence="5" id="KW-1185">Reference proteome</keyword>
<dbReference type="EMBL" id="JAOTOJ010000002">
    <property type="protein sequence ID" value="KAK9405651.1"/>
    <property type="molecule type" value="Genomic_DNA"/>
</dbReference>
<dbReference type="CDD" id="cd07936">
    <property type="entry name" value="SCAN"/>
    <property type="match status" value="1"/>
</dbReference>
<sequence>MEESWDAQWEPFLETQSIHAGRNVEVTPWEDPKAFLACFKQVATACRWPREEWVAHLLPALCGEAEEAFQGLDTVHQEDYESVKAAILRGDAMKREGKRQRFRQFYCQEVEDPRKVQSHLQELCHQWLKPERHTKDQILELLILEQFLASLPPKLQDWVQSKRPHTSSQAVALMENFLRSQPEVKSKPGQEPLKEKDVIFLHEEESAEAVEIEHGFRGQRIEKMLKEVKAGSPNLEQEVDGGKLPSVTQPRSGSERQTEWAASQKNKNDPFWRVEESWEVHWQQFLQTSQPPPNGWKNPRTWIRAGRPDTCSQAVALVEDFLSSLQEAKSGSYQGLLKDDSVDFDPAEEELLETMKRERVEMEISMLGNGWESEVKMDDCLGEDEKLEASSGIDSPKCSVDPPLNFRSKKQTQKSPVENEKERLLLPRKISAAVIGKTTLSSKDKTPLFSKYGRKYHYRVELDMIDSSEDFEEWPSSEEDLQCVSDFWGKEENRSIEEKCPFSGSRNGSPFNRYQRSYREEKDDPSLEYVETFRRANSLNIIQAPNHAERKVYECSRCEKRFAMNDVDDAF</sequence>
<dbReference type="Proteomes" id="UP001474421">
    <property type="component" value="Unassembled WGS sequence"/>
</dbReference>
<evidence type="ECO:0000259" key="3">
    <source>
        <dbReference type="PROSITE" id="PS50804"/>
    </source>
</evidence>
<feature type="region of interest" description="Disordered" evidence="2">
    <location>
        <begin position="386"/>
        <end position="421"/>
    </location>
</feature>
<dbReference type="InterPro" id="IPR050916">
    <property type="entry name" value="SCAN-C2H2_zinc_finger"/>
</dbReference>
<comment type="caution">
    <text evidence="4">The sequence shown here is derived from an EMBL/GenBank/DDBJ whole genome shotgun (WGS) entry which is preliminary data.</text>
</comment>
<dbReference type="FunFam" id="1.10.4020.10:FF:000001">
    <property type="entry name" value="zinc finger protein 263 isoform X1"/>
    <property type="match status" value="1"/>
</dbReference>
<dbReference type="SMART" id="SM00431">
    <property type="entry name" value="SCAN"/>
    <property type="match status" value="1"/>
</dbReference>
<dbReference type="PANTHER" id="PTHR45935:SF15">
    <property type="entry name" value="SCAN BOX DOMAIN-CONTAINING PROTEIN"/>
    <property type="match status" value="1"/>
</dbReference>
<evidence type="ECO:0000313" key="5">
    <source>
        <dbReference type="Proteomes" id="UP001474421"/>
    </source>
</evidence>
<dbReference type="Pfam" id="PF02023">
    <property type="entry name" value="SCAN"/>
    <property type="match status" value="1"/>
</dbReference>
<feature type="domain" description="SCAN box" evidence="3">
    <location>
        <begin position="99"/>
        <end position="180"/>
    </location>
</feature>
<proteinExistence type="predicted"/>
<dbReference type="PANTHER" id="PTHR45935">
    <property type="entry name" value="PROTEIN ZBED8-RELATED"/>
    <property type="match status" value="1"/>
</dbReference>